<dbReference type="InterPro" id="IPR001849">
    <property type="entry name" value="PH_domain"/>
</dbReference>
<name>A2ERM3_TRIV3</name>
<keyword evidence="3" id="KW-1185">Reference proteome</keyword>
<protein>
    <submittedName>
        <fullName evidence="2">PH domain containing protein</fullName>
    </submittedName>
</protein>
<evidence type="ECO:0000313" key="3">
    <source>
        <dbReference type="Proteomes" id="UP000001542"/>
    </source>
</evidence>
<dbReference type="RefSeq" id="XP_001316898.1">
    <property type="nucleotide sequence ID" value="XM_001316863.1"/>
</dbReference>
<dbReference type="VEuPathDB" id="TrichDB:TVAG_474730"/>
<dbReference type="SMART" id="SM00233">
    <property type="entry name" value="PH"/>
    <property type="match status" value="1"/>
</dbReference>
<reference evidence="2" key="1">
    <citation type="submission" date="2006-10" db="EMBL/GenBank/DDBJ databases">
        <authorList>
            <person name="Amadeo P."/>
            <person name="Zhao Q."/>
            <person name="Wortman J."/>
            <person name="Fraser-Liggett C."/>
            <person name="Carlton J."/>
        </authorList>
    </citation>
    <scope>NUCLEOTIDE SEQUENCE</scope>
    <source>
        <strain evidence="2">G3</strain>
    </source>
</reference>
<feature type="domain" description="PH" evidence="1">
    <location>
        <begin position="2"/>
        <end position="97"/>
    </location>
</feature>
<dbReference type="EMBL" id="DS113468">
    <property type="protein sequence ID" value="EAY04675.1"/>
    <property type="molecule type" value="Genomic_DNA"/>
</dbReference>
<dbReference type="Pfam" id="PF00169">
    <property type="entry name" value="PH"/>
    <property type="match status" value="1"/>
</dbReference>
<evidence type="ECO:0000259" key="1">
    <source>
        <dbReference type="PROSITE" id="PS50003"/>
    </source>
</evidence>
<dbReference type="PANTHER" id="PTHR14336">
    <property type="entry name" value="TANDEM PH DOMAIN CONTAINING PROTEIN"/>
    <property type="match status" value="1"/>
</dbReference>
<dbReference type="KEGG" id="tva:4762536"/>
<reference evidence="2" key="2">
    <citation type="journal article" date="2007" name="Science">
        <title>Draft genome sequence of the sexually transmitted pathogen Trichomonas vaginalis.</title>
        <authorList>
            <person name="Carlton J.M."/>
            <person name="Hirt R.P."/>
            <person name="Silva J.C."/>
            <person name="Delcher A.L."/>
            <person name="Schatz M."/>
            <person name="Zhao Q."/>
            <person name="Wortman J.R."/>
            <person name="Bidwell S.L."/>
            <person name="Alsmark U.C.M."/>
            <person name="Besteiro S."/>
            <person name="Sicheritz-Ponten T."/>
            <person name="Noel C.J."/>
            <person name="Dacks J.B."/>
            <person name="Foster P.G."/>
            <person name="Simillion C."/>
            <person name="Van de Peer Y."/>
            <person name="Miranda-Saavedra D."/>
            <person name="Barton G.J."/>
            <person name="Westrop G.D."/>
            <person name="Mueller S."/>
            <person name="Dessi D."/>
            <person name="Fiori P.L."/>
            <person name="Ren Q."/>
            <person name="Paulsen I."/>
            <person name="Zhang H."/>
            <person name="Bastida-Corcuera F.D."/>
            <person name="Simoes-Barbosa A."/>
            <person name="Brown M.T."/>
            <person name="Hayes R.D."/>
            <person name="Mukherjee M."/>
            <person name="Okumura C.Y."/>
            <person name="Schneider R."/>
            <person name="Smith A.J."/>
            <person name="Vanacova S."/>
            <person name="Villalvazo M."/>
            <person name="Haas B.J."/>
            <person name="Pertea M."/>
            <person name="Feldblyum T.V."/>
            <person name="Utterback T.R."/>
            <person name="Shu C.L."/>
            <person name="Osoegawa K."/>
            <person name="de Jong P.J."/>
            <person name="Hrdy I."/>
            <person name="Horvathova L."/>
            <person name="Zubacova Z."/>
            <person name="Dolezal P."/>
            <person name="Malik S.B."/>
            <person name="Logsdon J.M. Jr."/>
            <person name="Henze K."/>
            <person name="Gupta A."/>
            <person name="Wang C.C."/>
            <person name="Dunne R.L."/>
            <person name="Upcroft J.A."/>
            <person name="Upcroft P."/>
            <person name="White O."/>
            <person name="Salzberg S.L."/>
            <person name="Tang P."/>
            <person name="Chiu C.-H."/>
            <person name="Lee Y.-S."/>
            <person name="Embley T.M."/>
            <person name="Coombs G.H."/>
            <person name="Mottram J.C."/>
            <person name="Tachezy J."/>
            <person name="Fraser-Liggett C.M."/>
            <person name="Johnson P.J."/>
        </authorList>
    </citation>
    <scope>NUCLEOTIDE SEQUENCE [LARGE SCALE GENOMIC DNA]</scope>
    <source>
        <strain evidence="2">G3</strain>
    </source>
</reference>
<sequence>MSVIKEGVIKKQGHFIKNIKERWLVLTTETLCYYTGKKGQLKGEIKLTKDMKLYNNKEFKLQPCFSLEDGTRRTYNFVPESKTERDAWISAIEFTISLLNGPQNAKIIKRVGDIIDKFYNISELLWGHHSDQISQVVKLLQRSIEQNDSTFEDALTMIARIQKHRVASTAFYAEVVDTLAKKLGEKLKDKHLDILHRFKYVLIKLNIVHGTLPEEYKDYTDKELIFK</sequence>
<dbReference type="VEuPathDB" id="TrichDB:TVAGG3_0345120"/>
<evidence type="ECO:0000313" key="2">
    <source>
        <dbReference type="EMBL" id="EAY04675.1"/>
    </source>
</evidence>
<dbReference type="PROSITE" id="PS50003">
    <property type="entry name" value="PH_DOMAIN"/>
    <property type="match status" value="1"/>
</dbReference>
<dbReference type="InterPro" id="IPR051707">
    <property type="entry name" value="PI-Interact_SigTrans_Reg"/>
</dbReference>
<organism evidence="2 3">
    <name type="scientific">Trichomonas vaginalis (strain ATCC PRA-98 / G3)</name>
    <dbReference type="NCBI Taxonomy" id="412133"/>
    <lineage>
        <taxon>Eukaryota</taxon>
        <taxon>Metamonada</taxon>
        <taxon>Parabasalia</taxon>
        <taxon>Trichomonadida</taxon>
        <taxon>Trichomonadidae</taxon>
        <taxon>Trichomonas</taxon>
    </lineage>
</organism>
<accession>A2ERM3</accession>
<gene>
    <name evidence="2" type="ORF">TVAG_474730</name>
</gene>
<proteinExistence type="predicted"/>
<dbReference type="SUPFAM" id="SSF50729">
    <property type="entry name" value="PH domain-like"/>
    <property type="match status" value="1"/>
</dbReference>
<dbReference type="InterPro" id="IPR011993">
    <property type="entry name" value="PH-like_dom_sf"/>
</dbReference>
<dbReference type="OrthoDB" id="8434295at2759"/>
<dbReference type="AlphaFoldDB" id="A2ERM3"/>
<dbReference type="InParanoid" id="A2ERM3"/>
<dbReference type="Proteomes" id="UP000001542">
    <property type="component" value="Unassembled WGS sequence"/>
</dbReference>
<dbReference type="SMR" id="A2ERM3"/>
<dbReference type="FunFam" id="2.30.29.30:FF:000617">
    <property type="entry name" value="PH domain containing protein"/>
    <property type="match status" value="1"/>
</dbReference>
<dbReference type="Gene3D" id="2.30.29.30">
    <property type="entry name" value="Pleckstrin-homology domain (PH domain)/Phosphotyrosine-binding domain (PTB)"/>
    <property type="match status" value="1"/>
</dbReference>
<dbReference type="PANTHER" id="PTHR14336:SF15">
    <property type="entry name" value="DUAL ADAPTER FOR PHOSPHOTYROSINE AND 3-PHOSPHOTYROSINE AND 3-PHOSPHOINOSITIDE"/>
    <property type="match status" value="1"/>
</dbReference>